<evidence type="ECO:0000313" key="2">
    <source>
        <dbReference type="EMBL" id="CEM05338.1"/>
    </source>
</evidence>
<dbReference type="VEuPathDB" id="CryptoDB:Cvel_14559"/>
<protein>
    <submittedName>
        <fullName evidence="2">Uncharacterized protein</fullName>
    </submittedName>
</protein>
<dbReference type="AlphaFoldDB" id="A0A0G4F1A2"/>
<feature type="region of interest" description="Disordered" evidence="1">
    <location>
        <begin position="127"/>
        <end position="194"/>
    </location>
</feature>
<proteinExistence type="predicted"/>
<name>A0A0G4F1A2_9ALVE</name>
<dbReference type="PhylomeDB" id="A0A0G4F1A2"/>
<organism evidence="2">
    <name type="scientific">Chromera velia CCMP2878</name>
    <dbReference type="NCBI Taxonomy" id="1169474"/>
    <lineage>
        <taxon>Eukaryota</taxon>
        <taxon>Sar</taxon>
        <taxon>Alveolata</taxon>
        <taxon>Colpodellida</taxon>
        <taxon>Chromeraceae</taxon>
        <taxon>Chromera</taxon>
    </lineage>
</organism>
<gene>
    <name evidence="2" type="ORF">Cvel_14559</name>
</gene>
<reference evidence="2" key="1">
    <citation type="submission" date="2014-11" db="EMBL/GenBank/DDBJ databases">
        <authorList>
            <person name="Otto D Thomas"/>
            <person name="Naeem Raeece"/>
        </authorList>
    </citation>
    <scope>NUCLEOTIDE SEQUENCE</scope>
</reference>
<sequence length="194" mass="22351">MEAKEMLKRRVKLLEAEMTEWTVRDTIERVEKMGLGEELRKIKRRRAKREHARKAPSESDVLRRNRFWVLSGEGEEMEGGTPNHETTCRAPNELHTLSKKLRRNFHSSAPNSRDSFFSANWLGRPKRREEKLTGDPELMQGGGSGTASRGAVPIQSDMKASAQRRTGQLRTEKRPIHPQGRQRETKSEKAEDFC</sequence>
<feature type="compositionally biased region" description="Basic and acidic residues" evidence="1">
    <location>
        <begin position="170"/>
        <end position="194"/>
    </location>
</feature>
<accession>A0A0G4F1A2</accession>
<evidence type="ECO:0000256" key="1">
    <source>
        <dbReference type="SAM" id="MobiDB-lite"/>
    </source>
</evidence>
<dbReference type="EMBL" id="CDMZ01000045">
    <property type="protein sequence ID" value="CEM05338.1"/>
    <property type="molecule type" value="Genomic_DNA"/>
</dbReference>